<keyword evidence="9" id="KW-0325">Glycoprotein</keyword>
<evidence type="ECO:0000256" key="3">
    <source>
        <dbReference type="ARBA" id="ARBA00022475"/>
    </source>
</evidence>
<comment type="subcellular location">
    <subcellularLocation>
        <location evidence="1">Cell membrane</location>
        <topology evidence="1">Multi-pass membrane protein</topology>
    </subcellularLocation>
</comment>
<dbReference type="GO" id="GO:0005886">
    <property type="term" value="C:plasma membrane"/>
    <property type="evidence" value="ECO:0007669"/>
    <property type="project" value="UniProtKB-SubCell"/>
</dbReference>
<dbReference type="InterPro" id="IPR001508">
    <property type="entry name" value="Iono_Glu_rcpt_met"/>
</dbReference>
<dbReference type="Gene3D" id="1.10.287.70">
    <property type="match status" value="1"/>
</dbReference>
<keyword evidence="8" id="KW-0675">Receptor</keyword>
<name>A0AAN8KFY9_PATCE</name>
<feature type="binding site" evidence="12">
    <location>
        <position position="99"/>
    </location>
    <ligand>
        <name>L-glutamate</name>
        <dbReference type="ChEBI" id="CHEBI:29985"/>
    </ligand>
</feature>
<evidence type="ECO:0000313" key="17">
    <source>
        <dbReference type="EMBL" id="KAK6194497.1"/>
    </source>
</evidence>
<evidence type="ECO:0000313" key="18">
    <source>
        <dbReference type="Proteomes" id="UP001347796"/>
    </source>
</evidence>
<evidence type="ECO:0000256" key="14">
    <source>
        <dbReference type="SAM" id="SignalP"/>
    </source>
</evidence>
<keyword evidence="7 13" id="KW-0472">Membrane</keyword>
<organism evidence="17 18">
    <name type="scientific">Patella caerulea</name>
    <name type="common">Rayed Mediterranean limpet</name>
    <dbReference type="NCBI Taxonomy" id="87958"/>
    <lineage>
        <taxon>Eukaryota</taxon>
        <taxon>Metazoa</taxon>
        <taxon>Spiralia</taxon>
        <taxon>Lophotrochozoa</taxon>
        <taxon>Mollusca</taxon>
        <taxon>Gastropoda</taxon>
        <taxon>Patellogastropoda</taxon>
        <taxon>Patelloidea</taxon>
        <taxon>Patellidae</taxon>
        <taxon>Patella</taxon>
    </lineage>
</organism>
<dbReference type="InterPro" id="IPR019594">
    <property type="entry name" value="Glu/Gly-bd"/>
</dbReference>
<feature type="binding site" evidence="12">
    <location>
        <position position="271"/>
    </location>
    <ligand>
        <name>L-glutamate</name>
        <dbReference type="ChEBI" id="CHEBI:29985"/>
    </ligand>
</feature>
<dbReference type="SUPFAM" id="SSF53850">
    <property type="entry name" value="Periplasmic binding protein-like II"/>
    <property type="match status" value="1"/>
</dbReference>
<feature type="transmembrane region" description="Helical" evidence="13">
    <location>
        <begin position="145"/>
        <end position="164"/>
    </location>
</feature>
<keyword evidence="2" id="KW-0813">Transport</keyword>
<keyword evidence="14" id="KW-0732">Signal</keyword>
<evidence type="ECO:0000259" key="16">
    <source>
        <dbReference type="SMART" id="SM00918"/>
    </source>
</evidence>
<evidence type="ECO:0000256" key="2">
    <source>
        <dbReference type="ARBA" id="ARBA00022448"/>
    </source>
</evidence>
<protein>
    <submittedName>
        <fullName evidence="17">Uncharacterized protein</fullName>
    </submittedName>
</protein>
<evidence type="ECO:0000256" key="6">
    <source>
        <dbReference type="ARBA" id="ARBA00023065"/>
    </source>
</evidence>
<feature type="binding site" evidence="12">
    <location>
        <position position="97"/>
    </location>
    <ligand>
        <name>L-glutamate</name>
        <dbReference type="ChEBI" id="CHEBI:29985"/>
    </ligand>
</feature>
<evidence type="ECO:0000256" key="7">
    <source>
        <dbReference type="ARBA" id="ARBA00023136"/>
    </source>
</evidence>
<comment type="caution">
    <text evidence="17">The sequence shown here is derived from an EMBL/GenBank/DDBJ whole genome shotgun (WGS) entry which is preliminary data.</text>
</comment>
<dbReference type="SMART" id="SM00918">
    <property type="entry name" value="Lig_chan-Glu_bd"/>
    <property type="match status" value="1"/>
</dbReference>
<dbReference type="GO" id="GO:0038023">
    <property type="term" value="F:signaling receptor activity"/>
    <property type="evidence" value="ECO:0007669"/>
    <property type="project" value="InterPro"/>
</dbReference>
<feature type="binding site" evidence="12">
    <location>
        <position position="272"/>
    </location>
    <ligand>
        <name>L-glutamate</name>
        <dbReference type="ChEBI" id="CHEBI:29985"/>
    </ligand>
</feature>
<accession>A0AAN8KFY9</accession>
<feature type="transmembrane region" description="Helical" evidence="13">
    <location>
        <begin position="185"/>
        <end position="206"/>
    </location>
</feature>
<evidence type="ECO:0000259" key="15">
    <source>
        <dbReference type="SMART" id="SM00079"/>
    </source>
</evidence>
<feature type="transmembrane region" description="Helical" evidence="13">
    <location>
        <begin position="426"/>
        <end position="448"/>
    </location>
</feature>
<evidence type="ECO:0000256" key="1">
    <source>
        <dbReference type="ARBA" id="ARBA00004651"/>
    </source>
</evidence>
<dbReference type="GO" id="GO:0015276">
    <property type="term" value="F:ligand-gated monoatomic ion channel activity"/>
    <property type="evidence" value="ECO:0007669"/>
    <property type="project" value="InterPro"/>
</dbReference>
<feature type="binding site" evidence="12">
    <location>
        <position position="104"/>
    </location>
    <ligand>
        <name>L-glutamate</name>
        <dbReference type="ChEBI" id="CHEBI:29985"/>
    </ligand>
</feature>
<proteinExistence type="predicted"/>
<evidence type="ECO:0000256" key="5">
    <source>
        <dbReference type="ARBA" id="ARBA00022989"/>
    </source>
</evidence>
<dbReference type="Pfam" id="PF00060">
    <property type="entry name" value="Lig_chan"/>
    <property type="match status" value="1"/>
</dbReference>
<feature type="domain" description="Ionotropic glutamate receptor C-terminal" evidence="15">
    <location>
        <begin position="21"/>
        <end position="384"/>
    </location>
</feature>
<sequence length="477" mass="53614">MLSGILLLAIVIKTNGADIPNYKITSLEEAPYLMPSEGKQYQGIIIDILDEMSKYSNFTYDIVTPDDKNYGSEHLPGQWNGMIGDLVHKNLDIAAAPLTITSRRAKVVDFSHPFINAGLSILYKPPDPWANAEPLTVLFTPFTPGVWVMVAVVFIGISLFFYGIGRYSPYEDCSFVGKSSTYEGLTLFNSFLYTFSSLTWQSYTAAPRSISGRMMAGFWWMFTIMFIATYVANLTAFFLTQEPNTRNIPFMTFSELSQQKRASFGVVKSGSTYWYLQNSKKTLEKRLFAGMNKSDSNYVANINEAIDKVRTSNYAFIGEAPLLDYLASQPPCDLMVLDKLVVDRGYGFACNKNKTGLCNKLDEAILHLQEQQKIYEIKQKWMGSGCLKDAMKETSLSHGLPIFDSFGQDPTVAYEKAVTLRRFSGALLIALVGFILSIIALIGEVVYARRYGVPTPPRRMNVMNEDDREQIQNSFHD</sequence>
<evidence type="ECO:0000256" key="12">
    <source>
        <dbReference type="PIRSR" id="PIRSR601508-1"/>
    </source>
</evidence>
<keyword evidence="11" id="KW-0407">Ion channel</keyword>
<feature type="transmembrane region" description="Helical" evidence="13">
    <location>
        <begin position="218"/>
        <end position="239"/>
    </location>
</feature>
<feature type="signal peptide" evidence="14">
    <location>
        <begin position="1"/>
        <end position="16"/>
    </location>
</feature>
<evidence type="ECO:0000256" key="11">
    <source>
        <dbReference type="ARBA" id="ARBA00023303"/>
    </source>
</evidence>
<evidence type="ECO:0000256" key="8">
    <source>
        <dbReference type="ARBA" id="ARBA00023170"/>
    </source>
</evidence>
<evidence type="ECO:0000256" key="4">
    <source>
        <dbReference type="ARBA" id="ARBA00022692"/>
    </source>
</evidence>
<feature type="chain" id="PRO_5042854812" evidence="14">
    <location>
        <begin position="17"/>
        <end position="477"/>
    </location>
</feature>
<dbReference type="Proteomes" id="UP001347796">
    <property type="component" value="Unassembled WGS sequence"/>
</dbReference>
<keyword evidence="4 13" id="KW-0812">Transmembrane</keyword>
<feature type="binding site" evidence="12">
    <location>
        <position position="319"/>
    </location>
    <ligand>
        <name>L-glutamate</name>
        <dbReference type="ChEBI" id="CHEBI:29985"/>
    </ligand>
</feature>
<keyword evidence="6" id="KW-0406">Ion transport</keyword>
<dbReference type="Pfam" id="PF10613">
    <property type="entry name" value="Lig_chan-Glu_bd"/>
    <property type="match status" value="1"/>
</dbReference>
<dbReference type="PRINTS" id="PR00177">
    <property type="entry name" value="NMDARECEPTOR"/>
</dbReference>
<keyword evidence="10" id="KW-1071">Ligand-gated ion channel</keyword>
<dbReference type="FunFam" id="3.40.190.10:FF:000024">
    <property type="entry name" value="Glutamate receptor, ionotropic, delta 1"/>
    <property type="match status" value="1"/>
</dbReference>
<dbReference type="InterPro" id="IPR015683">
    <property type="entry name" value="Ionotropic_Glu_rcpt"/>
</dbReference>
<evidence type="ECO:0000256" key="9">
    <source>
        <dbReference type="ARBA" id="ARBA00023180"/>
    </source>
</evidence>
<dbReference type="PANTHER" id="PTHR18966">
    <property type="entry name" value="IONOTROPIC GLUTAMATE RECEPTOR"/>
    <property type="match status" value="1"/>
</dbReference>
<evidence type="ECO:0000256" key="13">
    <source>
        <dbReference type="SAM" id="Phobius"/>
    </source>
</evidence>
<feature type="domain" description="Ionotropic glutamate receptor L-glutamate and glycine-binding" evidence="16">
    <location>
        <begin position="31"/>
        <end position="88"/>
    </location>
</feature>
<dbReference type="EMBL" id="JAZGQO010000001">
    <property type="protein sequence ID" value="KAK6194497.1"/>
    <property type="molecule type" value="Genomic_DNA"/>
</dbReference>
<keyword evidence="3" id="KW-1003">Cell membrane</keyword>
<dbReference type="AlphaFoldDB" id="A0AAN8KFY9"/>
<gene>
    <name evidence="17" type="ORF">SNE40_000122</name>
</gene>
<dbReference type="Gene3D" id="3.40.190.10">
    <property type="entry name" value="Periplasmic binding protein-like II"/>
    <property type="match status" value="2"/>
</dbReference>
<keyword evidence="5 13" id="KW-1133">Transmembrane helix</keyword>
<dbReference type="SMART" id="SM00079">
    <property type="entry name" value="PBPe"/>
    <property type="match status" value="1"/>
</dbReference>
<reference evidence="17 18" key="1">
    <citation type="submission" date="2024-01" db="EMBL/GenBank/DDBJ databases">
        <title>The genome of the rayed Mediterranean limpet Patella caerulea (Linnaeus, 1758).</title>
        <authorList>
            <person name="Anh-Thu Weber A."/>
            <person name="Halstead-Nussloch G."/>
        </authorList>
    </citation>
    <scope>NUCLEOTIDE SEQUENCE [LARGE SCALE GENOMIC DNA]</scope>
    <source>
        <strain evidence="17">AATW-2023a</strain>
        <tissue evidence="17">Whole specimen</tissue>
    </source>
</reference>
<evidence type="ECO:0000256" key="10">
    <source>
        <dbReference type="ARBA" id="ARBA00023286"/>
    </source>
</evidence>
<dbReference type="InterPro" id="IPR001320">
    <property type="entry name" value="Iontro_rcpt_C"/>
</dbReference>
<keyword evidence="18" id="KW-1185">Reference proteome</keyword>